<keyword evidence="2" id="KW-0378">Hydrolase</keyword>
<dbReference type="STRING" id="1392998.ANME2D_02658"/>
<dbReference type="Gene3D" id="3.90.1070.10">
    <property type="match status" value="1"/>
</dbReference>
<sequence length="194" mass="21457">MVYKAVVVDVDGTITYRDRSLDCRAVEALRSLEVPVVIATGNILCFARSVSKLVGTGGIVIAENGGIVECGVVDYDMAHIKKCEEAFEFLSRHFTLERLDAENRKTEIGLRRNLDVEKAGQMLMKEFPELDLVDTGFAVHIKSKKVNKGTGLKRIAELMGLDAKDFVAIGDSPNDIEMLEVSGLVWLWGMRIPI</sequence>
<dbReference type="InterPro" id="IPR023214">
    <property type="entry name" value="HAD_sf"/>
</dbReference>
<dbReference type="EC" id="3.1.3.18" evidence="1"/>
<gene>
    <name evidence="2" type="ORF">MNV_480005</name>
</gene>
<evidence type="ECO:0000313" key="2">
    <source>
        <dbReference type="EMBL" id="SNQ61710.1"/>
    </source>
</evidence>
<dbReference type="NCBIfam" id="TIGR01487">
    <property type="entry name" value="Pglycolate_arch"/>
    <property type="match status" value="1"/>
</dbReference>
<dbReference type="GO" id="GO:0008967">
    <property type="term" value="F:phosphoglycolate phosphatase activity"/>
    <property type="evidence" value="ECO:0007669"/>
    <property type="project" value="UniProtKB-UniRule"/>
</dbReference>
<dbReference type="Pfam" id="PF08282">
    <property type="entry name" value="Hydrolase_3"/>
    <property type="match status" value="2"/>
</dbReference>
<reference evidence="3" key="1">
    <citation type="submission" date="2017-06" db="EMBL/GenBank/DDBJ databases">
        <authorList>
            <person name="Cremers G."/>
        </authorList>
    </citation>
    <scope>NUCLEOTIDE SEQUENCE [LARGE SCALE GENOMIC DNA]</scope>
</reference>
<dbReference type="NCBIfam" id="TIGR01482">
    <property type="entry name" value="SPP-subfamily"/>
    <property type="match status" value="1"/>
</dbReference>
<keyword evidence="3" id="KW-1185">Reference proteome</keyword>
<dbReference type="AlphaFoldDB" id="A0A284VQZ1"/>
<organism evidence="2 3">
    <name type="scientific">Candidatus Methanoperedens nitratireducens</name>
    <dbReference type="NCBI Taxonomy" id="1392998"/>
    <lineage>
        <taxon>Archaea</taxon>
        <taxon>Methanobacteriati</taxon>
        <taxon>Methanobacteriota</taxon>
        <taxon>Stenosarchaea group</taxon>
        <taxon>Methanomicrobia</taxon>
        <taxon>Methanosarcinales</taxon>
        <taxon>ANME-2 cluster</taxon>
        <taxon>Candidatus Methanoperedentaceae</taxon>
        <taxon>Candidatus Methanoperedens</taxon>
    </lineage>
</organism>
<dbReference type="InterPro" id="IPR036412">
    <property type="entry name" value="HAD-like_sf"/>
</dbReference>
<dbReference type="NCBIfam" id="TIGR01484">
    <property type="entry name" value="HAD-SF-IIB"/>
    <property type="match status" value="1"/>
</dbReference>
<dbReference type="InterPro" id="IPR006379">
    <property type="entry name" value="HAD-SF_hydro_IIB"/>
</dbReference>
<dbReference type="PANTHER" id="PTHR10000:SF8">
    <property type="entry name" value="HAD SUPERFAMILY HYDROLASE-LIKE, TYPE 3"/>
    <property type="match status" value="1"/>
</dbReference>
<dbReference type="Proteomes" id="UP000218615">
    <property type="component" value="Unassembled WGS sequence"/>
</dbReference>
<dbReference type="EMBL" id="FZMP01000194">
    <property type="protein sequence ID" value="SNQ61710.1"/>
    <property type="molecule type" value="Genomic_DNA"/>
</dbReference>
<evidence type="ECO:0000313" key="3">
    <source>
        <dbReference type="Proteomes" id="UP000218615"/>
    </source>
</evidence>
<proteinExistence type="predicted"/>
<accession>A0A284VQZ1</accession>
<dbReference type="NCBIfam" id="NF002245">
    <property type="entry name" value="PRK01158.1"/>
    <property type="match status" value="1"/>
</dbReference>
<dbReference type="SUPFAM" id="SSF56784">
    <property type="entry name" value="HAD-like"/>
    <property type="match status" value="1"/>
</dbReference>
<protein>
    <recommendedName>
        <fullName evidence="1">Phosphoglycolate phosphatase</fullName>
        <ecNumber evidence="1">3.1.3.18</ecNumber>
    </recommendedName>
</protein>
<dbReference type="Gene3D" id="3.40.50.1000">
    <property type="entry name" value="HAD superfamily/HAD-like"/>
    <property type="match status" value="1"/>
</dbReference>
<name>A0A284VQZ1_9EURY</name>
<dbReference type="GO" id="GO:0005829">
    <property type="term" value="C:cytosol"/>
    <property type="evidence" value="ECO:0007669"/>
    <property type="project" value="TreeGrafter"/>
</dbReference>
<evidence type="ECO:0000256" key="1">
    <source>
        <dbReference type="NCBIfam" id="TIGR01487"/>
    </source>
</evidence>
<dbReference type="GO" id="GO:0000287">
    <property type="term" value="F:magnesium ion binding"/>
    <property type="evidence" value="ECO:0007669"/>
    <property type="project" value="TreeGrafter"/>
</dbReference>
<dbReference type="PANTHER" id="PTHR10000">
    <property type="entry name" value="PHOSPHOSERINE PHOSPHATASE"/>
    <property type="match status" value="1"/>
</dbReference>